<evidence type="ECO:0008006" key="3">
    <source>
        <dbReference type="Google" id="ProtNLM"/>
    </source>
</evidence>
<accession>A0A6A7Y2F7</accession>
<dbReference type="RefSeq" id="WP_153479596.1">
    <property type="nucleotide sequence ID" value="NZ_VWNA01000001.1"/>
</dbReference>
<reference evidence="1 2" key="1">
    <citation type="submission" date="2019-09" db="EMBL/GenBank/DDBJ databases">
        <title>Segnochrobactrum spirostomi gen. nov., sp. nov., isolated from the ciliate Spirostomum cf. yagiui and description of a novel family, Segnochrobactraceae fam. nov. within the order Rhizobiales of the class Alphaproteobacteria.</title>
        <authorList>
            <person name="Akter S."/>
            <person name="Shazib S.U.A."/>
            <person name="Shin M.K."/>
        </authorList>
    </citation>
    <scope>NUCLEOTIDE SEQUENCE [LARGE SCALE GENOMIC DNA]</scope>
    <source>
        <strain evidence="1 2">Sp-1</strain>
    </source>
</reference>
<organism evidence="1 2">
    <name type="scientific">Segnochrobactrum spirostomi</name>
    <dbReference type="NCBI Taxonomy" id="2608987"/>
    <lineage>
        <taxon>Bacteria</taxon>
        <taxon>Pseudomonadati</taxon>
        <taxon>Pseudomonadota</taxon>
        <taxon>Alphaproteobacteria</taxon>
        <taxon>Hyphomicrobiales</taxon>
        <taxon>Segnochrobactraceae</taxon>
        <taxon>Segnochrobactrum</taxon>
    </lineage>
</organism>
<evidence type="ECO:0000313" key="1">
    <source>
        <dbReference type="EMBL" id="MQT12311.1"/>
    </source>
</evidence>
<comment type="caution">
    <text evidence="1">The sequence shown here is derived from an EMBL/GenBank/DDBJ whole genome shotgun (WGS) entry which is preliminary data.</text>
</comment>
<dbReference type="EMBL" id="VWNA01000001">
    <property type="protein sequence ID" value="MQT12311.1"/>
    <property type="molecule type" value="Genomic_DNA"/>
</dbReference>
<dbReference type="Proteomes" id="UP000332515">
    <property type="component" value="Unassembled WGS sequence"/>
</dbReference>
<name>A0A6A7Y2F7_9HYPH</name>
<protein>
    <recommendedName>
        <fullName evidence="3">Glycoside hydrolase family 19 catalytic domain-containing protein</fullName>
    </recommendedName>
</protein>
<proteinExistence type="predicted"/>
<dbReference type="InterPro" id="IPR023346">
    <property type="entry name" value="Lysozyme-like_dom_sf"/>
</dbReference>
<evidence type="ECO:0000313" key="2">
    <source>
        <dbReference type="Proteomes" id="UP000332515"/>
    </source>
</evidence>
<dbReference type="Gene3D" id="1.10.530.10">
    <property type="match status" value="1"/>
</dbReference>
<gene>
    <name evidence="1" type="ORF">F0357_06470</name>
</gene>
<dbReference type="AlphaFoldDB" id="A0A6A7Y2F7"/>
<dbReference type="SUPFAM" id="SSF53955">
    <property type="entry name" value="Lysozyme-like"/>
    <property type="match status" value="1"/>
</dbReference>
<keyword evidence="2" id="KW-1185">Reference proteome</keyword>
<sequence length="214" mass="23058">MNEGTMNEAAFFDAVVPAPFARRPDSRQRAGLVAIVGMWTAETAAPSAALARAWLAYGLATAFHESAATLEPIAEHGSRAYFRRYEGRRDLGNIAAGDGYLYRGRGYVQITGRANYRAVGRRLGIDLESEPDRALKPAVAGRILVRGLEGGWFTGRRLGDYLAEGRCDWVGARRVVNGTDQAALIASHARAFLHALHAAGFAPPSRPNPGGNPR</sequence>